<dbReference type="Proteomes" id="UP001152795">
    <property type="component" value="Unassembled WGS sequence"/>
</dbReference>
<evidence type="ECO:0000313" key="2">
    <source>
        <dbReference type="Proteomes" id="UP001152795"/>
    </source>
</evidence>
<proteinExistence type="predicted"/>
<evidence type="ECO:0000313" key="1">
    <source>
        <dbReference type="EMBL" id="CAB4024463.1"/>
    </source>
</evidence>
<keyword evidence="2" id="KW-1185">Reference proteome</keyword>
<protein>
    <submittedName>
        <fullName evidence="1">Uncharacterized protein</fullName>
    </submittedName>
</protein>
<organism evidence="1 2">
    <name type="scientific">Paramuricea clavata</name>
    <name type="common">Red gorgonian</name>
    <name type="synonym">Violescent sea-whip</name>
    <dbReference type="NCBI Taxonomy" id="317549"/>
    <lineage>
        <taxon>Eukaryota</taxon>
        <taxon>Metazoa</taxon>
        <taxon>Cnidaria</taxon>
        <taxon>Anthozoa</taxon>
        <taxon>Octocorallia</taxon>
        <taxon>Malacalcyonacea</taxon>
        <taxon>Plexauridae</taxon>
        <taxon>Paramuricea</taxon>
    </lineage>
</organism>
<dbReference type="AlphaFoldDB" id="A0A6S7K8M8"/>
<gene>
    <name evidence="1" type="ORF">PACLA_8A073210</name>
</gene>
<dbReference type="EMBL" id="CACRXK020013049">
    <property type="protein sequence ID" value="CAB4024463.1"/>
    <property type="molecule type" value="Genomic_DNA"/>
</dbReference>
<accession>A0A6S7K8M8</accession>
<reference evidence="1" key="1">
    <citation type="submission" date="2020-04" db="EMBL/GenBank/DDBJ databases">
        <authorList>
            <person name="Alioto T."/>
            <person name="Alioto T."/>
            <person name="Gomez Garrido J."/>
        </authorList>
    </citation>
    <scope>NUCLEOTIDE SEQUENCE</scope>
    <source>
        <strain evidence="1">A484AB</strain>
    </source>
</reference>
<dbReference type="OrthoDB" id="5985569at2759"/>
<name>A0A6S7K8M8_PARCT</name>
<sequence length="240" mass="28001">MIDISETDTEYCQINPLSNDSPVLMIHVGVAEKLSEYACNKDGAMNDFHTRAKVLKGHLLSKFIEQLEEKSTCPFHCMSWLLEENGACEYRSDCSICIERFQLFDDLQAIVASTDLSYERKTYYAKTLNKIEENVYSYIGHLVRGKYQRSKFMKEIEQLRPGETIAVCDYMMKLLLQKFREPQRDWYAKKGVSVHGTMFFYKSSDSKEIEVEIYDVFSNGDCVQNHKCFRSNLPKFRCKT</sequence>
<comment type="caution">
    <text evidence="1">The sequence shown here is derived from an EMBL/GenBank/DDBJ whole genome shotgun (WGS) entry which is preliminary data.</text>
</comment>